<feature type="compositionally biased region" description="Low complexity" evidence="1">
    <location>
        <begin position="389"/>
        <end position="399"/>
    </location>
</feature>
<feature type="compositionally biased region" description="Polar residues" evidence="1">
    <location>
        <begin position="667"/>
        <end position="688"/>
    </location>
</feature>
<feature type="compositionally biased region" description="Polar residues" evidence="1">
    <location>
        <begin position="131"/>
        <end position="145"/>
    </location>
</feature>
<feature type="compositionally biased region" description="Basic and acidic residues" evidence="1">
    <location>
        <begin position="451"/>
        <end position="487"/>
    </location>
</feature>
<feature type="region of interest" description="Disordered" evidence="1">
    <location>
        <begin position="308"/>
        <end position="348"/>
    </location>
</feature>
<evidence type="ECO:0000313" key="3">
    <source>
        <dbReference type="Proteomes" id="UP001186944"/>
    </source>
</evidence>
<feature type="region of interest" description="Disordered" evidence="1">
    <location>
        <begin position="638"/>
        <end position="714"/>
    </location>
</feature>
<gene>
    <name evidence="2" type="ORF">FSP39_012800</name>
</gene>
<feature type="compositionally biased region" description="Basic and acidic residues" evidence="1">
    <location>
        <begin position="117"/>
        <end position="128"/>
    </location>
</feature>
<feature type="compositionally biased region" description="Basic and acidic residues" evidence="1">
    <location>
        <begin position="70"/>
        <end position="110"/>
    </location>
</feature>
<protein>
    <submittedName>
        <fullName evidence="2">Uncharacterized protein</fullName>
    </submittedName>
</protein>
<feature type="compositionally biased region" description="Basic residues" evidence="1">
    <location>
        <begin position="440"/>
        <end position="449"/>
    </location>
</feature>
<feature type="region of interest" description="Disordered" evidence="1">
    <location>
        <begin position="429"/>
        <end position="508"/>
    </location>
</feature>
<feature type="region of interest" description="Disordered" evidence="1">
    <location>
        <begin position="769"/>
        <end position="826"/>
    </location>
</feature>
<feature type="region of interest" description="Disordered" evidence="1">
    <location>
        <begin position="377"/>
        <end position="417"/>
    </location>
</feature>
<feature type="compositionally biased region" description="Polar residues" evidence="1">
    <location>
        <begin position="785"/>
        <end position="805"/>
    </location>
</feature>
<sequence length="826" mass="91622">MKASDERSKSETENKSEEILRKEKSDTEKDKDVDETTETRRSKRLRQTTSNSDFVSDATPAKQKCLAIEDNTKHSDSSMKKNLDKKISDKKDGKSESESSSKSSENDKLLTRKVMTRSKDTKKVDTSSDKQLVQKSANSKGTTAQHTDEPKKLPKGAKDEKSDKTSKSVDGQRIDERKMKCNEIVTRRSVRSTGIMKRNRGADEVSGTEMGDTTDPDFVPEESSSDDESSDIDSVREGRAKLSKSNPKGSDAIQTRSKEKGSDVKQVTENKDSSQFTHTVVDDDDFEYVKSRNQEKSFEEVFKASVLGNTPKPSVTPKPTAVENQRKSKVDIKKNEGVPPSSGNSQYLSTFQSFISNNKGNSNKEQIIMYNSHPKRTLMPYSQFNNSESKTTSAKTSSTPDVPRSSNRVSTRQSFQDSFLQHCKQTIKPAQAGKIIQPPTKHKIVHNPVRKSTDSQESEASKTKKRKEDGVDAVGDKGDKVPEDPKMEGIQTMDTEKKKSEESNKRKILPKVSADLMVGVDTVREQPIVRENAGFKSVDSKSTAPVTKSSENVVMRGSASAIKENLKSTRDQSCGTRGVGYIEQRTGKIEEKKSKDSTKGDFLDTFKSFISSAEETNDSSHVMDRTEALKTLRDKMAKKGPFTWDVEESEDVGGHSSLALDNEHPTRANSVASDDSGQTTVSRSTEGSEGTDEKGPISIEMAKVRSHSKKSNQPVRHMYHNGKIWQIGKGAVSSVAVRGNKSATPDLEEMAVREAPKLMNVEVIKVDRKQTSGKETTSEHGEEYNSYTKTSLDSVKSTQVNSASKWGTHKQKRGTMNFQKTTTKKR</sequence>
<feature type="compositionally biased region" description="Basic and acidic residues" evidence="1">
    <location>
        <begin position="324"/>
        <end position="336"/>
    </location>
</feature>
<feature type="compositionally biased region" description="Basic and acidic residues" evidence="1">
    <location>
        <begin position="256"/>
        <end position="272"/>
    </location>
</feature>
<feature type="compositionally biased region" description="Basic and acidic residues" evidence="1">
    <location>
        <begin position="146"/>
        <end position="181"/>
    </location>
</feature>
<feature type="compositionally biased region" description="Polar residues" evidence="1">
    <location>
        <begin position="404"/>
        <end position="417"/>
    </location>
</feature>
<feature type="compositionally biased region" description="Basic and acidic residues" evidence="1">
    <location>
        <begin position="1"/>
        <end position="40"/>
    </location>
</feature>
<dbReference type="Proteomes" id="UP001186944">
    <property type="component" value="Unassembled WGS sequence"/>
</dbReference>
<name>A0AA88YR18_PINIB</name>
<feature type="region of interest" description="Disordered" evidence="1">
    <location>
        <begin position="1"/>
        <end position="278"/>
    </location>
</feature>
<feature type="compositionally biased region" description="Basic and acidic residues" evidence="1">
    <location>
        <begin position="494"/>
        <end position="505"/>
    </location>
</feature>
<comment type="caution">
    <text evidence="2">The sequence shown here is derived from an EMBL/GenBank/DDBJ whole genome shotgun (WGS) entry which is preliminary data.</text>
</comment>
<accession>A0AA88YR18</accession>
<evidence type="ECO:0000256" key="1">
    <source>
        <dbReference type="SAM" id="MobiDB-lite"/>
    </source>
</evidence>
<dbReference type="EMBL" id="VSWD01000005">
    <property type="protein sequence ID" value="KAK3102636.1"/>
    <property type="molecule type" value="Genomic_DNA"/>
</dbReference>
<organism evidence="2 3">
    <name type="scientific">Pinctada imbricata</name>
    <name type="common">Atlantic pearl-oyster</name>
    <name type="synonym">Pinctada martensii</name>
    <dbReference type="NCBI Taxonomy" id="66713"/>
    <lineage>
        <taxon>Eukaryota</taxon>
        <taxon>Metazoa</taxon>
        <taxon>Spiralia</taxon>
        <taxon>Lophotrochozoa</taxon>
        <taxon>Mollusca</taxon>
        <taxon>Bivalvia</taxon>
        <taxon>Autobranchia</taxon>
        <taxon>Pteriomorphia</taxon>
        <taxon>Pterioida</taxon>
        <taxon>Pterioidea</taxon>
        <taxon>Pteriidae</taxon>
        <taxon>Pinctada</taxon>
    </lineage>
</organism>
<feature type="compositionally biased region" description="Acidic residues" evidence="1">
    <location>
        <begin position="212"/>
        <end position="231"/>
    </location>
</feature>
<feature type="compositionally biased region" description="Polar residues" evidence="1">
    <location>
        <begin position="243"/>
        <end position="255"/>
    </location>
</feature>
<evidence type="ECO:0000313" key="2">
    <source>
        <dbReference type="EMBL" id="KAK3102636.1"/>
    </source>
</evidence>
<feature type="compositionally biased region" description="Polar residues" evidence="1">
    <location>
        <begin position="814"/>
        <end position="826"/>
    </location>
</feature>
<keyword evidence="3" id="KW-1185">Reference proteome</keyword>
<reference evidence="2" key="1">
    <citation type="submission" date="2019-08" db="EMBL/GenBank/DDBJ databases">
        <title>The improved chromosome-level genome for the pearl oyster Pinctada fucata martensii using PacBio sequencing and Hi-C.</title>
        <authorList>
            <person name="Zheng Z."/>
        </authorList>
    </citation>
    <scope>NUCLEOTIDE SEQUENCE</scope>
    <source>
        <strain evidence="2">ZZ-2019</strain>
        <tissue evidence="2">Adductor muscle</tissue>
    </source>
</reference>
<proteinExistence type="predicted"/>
<feature type="compositionally biased region" description="Basic and acidic residues" evidence="1">
    <location>
        <begin position="769"/>
        <end position="783"/>
    </location>
</feature>
<dbReference type="AlphaFoldDB" id="A0AA88YR18"/>